<evidence type="ECO:0000256" key="7">
    <source>
        <dbReference type="ARBA" id="ARBA00039097"/>
    </source>
</evidence>
<protein>
    <recommendedName>
        <fullName evidence="7">P-type Zn(2+) transporter</fullName>
        <ecNumber evidence="7">7.2.2.12</ecNumber>
    </recommendedName>
</protein>
<dbReference type="InterPro" id="IPR023214">
    <property type="entry name" value="HAD_sf"/>
</dbReference>
<keyword evidence="9" id="KW-1003">Cell membrane</keyword>
<dbReference type="GO" id="GO:0005524">
    <property type="term" value="F:ATP binding"/>
    <property type="evidence" value="ECO:0007669"/>
    <property type="project" value="UniProtKB-UniRule"/>
</dbReference>
<name>A0A1H8ZZQ9_9GAMM</name>
<proteinExistence type="inferred from homology"/>
<dbReference type="PROSITE" id="PS01229">
    <property type="entry name" value="COF_2"/>
    <property type="match status" value="1"/>
</dbReference>
<gene>
    <name evidence="11" type="ORF">SAMN05421693_103117</name>
</gene>
<evidence type="ECO:0000256" key="4">
    <source>
        <dbReference type="ARBA" id="ARBA00022967"/>
    </source>
</evidence>
<dbReference type="RefSeq" id="WP_238375810.1">
    <property type="nucleotide sequence ID" value="NZ_FOFO01000003.1"/>
</dbReference>
<dbReference type="PANTHER" id="PTHR48085">
    <property type="entry name" value="CADMIUM/ZINC-TRANSPORTING ATPASE HMA2-RELATED"/>
    <property type="match status" value="1"/>
</dbReference>
<sequence length="707" mass="76506">MMDAPWFARLEPVHAIAGRIRLRYWCRPDMPLEPHRIQRAIESLQGVCRVRVNRRIQCLVIHYDDSLTNPPHLENALLSLTAPALSPTPPPPQRHSSGLAAVGLSGAVMLLSRWLPLWLRLPLTLLTALPVTGEALQDLFRKGITSHVLEALAIIISIGRRDHFAANTTIFLLALGEYLEHTIERRSDTLLKHLLHPADAEIWVERDGVEVLLSAREVQMGDTVIAATGTVIPVDGTVLGGEALVNEATMTGESVPVIRRRGDPALSGTLVEEGRIRIYAEQVGHHAAAARIADFVEQSLNVKSHTQLEASRLADRLVPMVLGLSAGTWAVSRDWNRVAAVLQADYSCALKLATPVAFKSSMYRAGKTGMLVKGAGALERLAEADTVVFDKTGTLTCGDLEVTDSIAFDAAFTSEDLINLAASVEEHYFHPLAIAVVEAAERLPHQQHFNHKEVEFIVAHGVASVIDDKRIVVGSRHFLEEHEGITMAPQTQVIDSLKRQGKTLLYIGYGGELLGVLGLKDRLRHNSAATIARLRALGIQRIYMLTGDHKDRAEEMAQRLGLDGYHAELLPEDKARILQALSAQGSRIAFVGDGINDAPALSGAHVGIAMHQGAEIARLAADITLLEDDIARVADARALALSTRGLIDSNFRLTVGLNTAILSAAAFGWLSPVAASLLHNGSTIAILLRALSSPSGGASIPVKTKEF</sequence>
<keyword evidence="9" id="KW-0067">ATP-binding</keyword>
<comment type="subcellular location">
    <subcellularLocation>
        <location evidence="9">Cell membrane</location>
    </subcellularLocation>
    <subcellularLocation>
        <location evidence="1">Membrane</location>
    </subcellularLocation>
</comment>
<evidence type="ECO:0000256" key="8">
    <source>
        <dbReference type="ARBA" id="ARBA00047308"/>
    </source>
</evidence>
<evidence type="ECO:0000256" key="5">
    <source>
        <dbReference type="ARBA" id="ARBA00022989"/>
    </source>
</evidence>
<dbReference type="PROSITE" id="PS00154">
    <property type="entry name" value="ATPASE_E1_E2"/>
    <property type="match status" value="1"/>
</dbReference>
<keyword evidence="9" id="KW-0479">Metal-binding</keyword>
<reference evidence="11 12" key="1">
    <citation type="submission" date="2016-10" db="EMBL/GenBank/DDBJ databases">
        <authorList>
            <person name="de Groot N.N."/>
        </authorList>
    </citation>
    <scope>NUCLEOTIDE SEQUENCE [LARGE SCALE GENOMIC DNA]</scope>
    <source>
        <strain evidence="11 12">B7-7</strain>
    </source>
</reference>
<dbReference type="NCBIfam" id="TIGR01494">
    <property type="entry name" value="ATPase_P-type"/>
    <property type="match status" value="1"/>
</dbReference>
<dbReference type="GO" id="GO:0016887">
    <property type="term" value="F:ATP hydrolysis activity"/>
    <property type="evidence" value="ECO:0007669"/>
    <property type="project" value="InterPro"/>
</dbReference>
<evidence type="ECO:0000256" key="3">
    <source>
        <dbReference type="ARBA" id="ARBA00022692"/>
    </source>
</evidence>
<dbReference type="Proteomes" id="UP000199496">
    <property type="component" value="Unassembled WGS sequence"/>
</dbReference>
<dbReference type="InterPro" id="IPR059000">
    <property type="entry name" value="ATPase_P-type_domA"/>
</dbReference>
<keyword evidence="9" id="KW-0547">Nucleotide-binding</keyword>
<evidence type="ECO:0000313" key="11">
    <source>
        <dbReference type="EMBL" id="SEP69248.1"/>
    </source>
</evidence>
<dbReference type="InterPro" id="IPR036412">
    <property type="entry name" value="HAD-like_sf"/>
</dbReference>
<accession>A0A1H8ZZQ9</accession>
<dbReference type="InterPro" id="IPR008250">
    <property type="entry name" value="ATPase_P-typ_transduc_dom_A_sf"/>
</dbReference>
<dbReference type="CDD" id="cd07550">
    <property type="entry name" value="P-type_ATPase_HM"/>
    <property type="match status" value="1"/>
</dbReference>
<evidence type="ECO:0000256" key="6">
    <source>
        <dbReference type="ARBA" id="ARBA00023136"/>
    </source>
</evidence>
<evidence type="ECO:0000259" key="10">
    <source>
        <dbReference type="Pfam" id="PF00122"/>
    </source>
</evidence>
<dbReference type="NCBIfam" id="TIGR01525">
    <property type="entry name" value="ATPase-IB_hvy"/>
    <property type="match status" value="1"/>
</dbReference>
<dbReference type="SUPFAM" id="SSF81653">
    <property type="entry name" value="Calcium ATPase, transduction domain A"/>
    <property type="match status" value="1"/>
</dbReference>
<dbReference type="PANTHER" id="PTHR48085:SF5">
    <property type="entry name" value="CADMIUM_ZINC-TRANSPORTING ATPASE HMA4-RELATED"/>
    <property type="match status" value="1"/>
</dbReference>
<dbReference type="Gene3D" id="2.70.150.10">
    <property type="entry name" value="Calcium-transporting ATPase, cytoplasmic transduction domain A"/>
    <property type="match status" value="1"/>
</dbReference>
<dbReference type="Gene3D" id="3.40.1110.10">
    <property type="entry name" value="Calcium-transporting ATPase, cytoplasmic domain N"/>
    <property type="match status" value="1"/>
</dbReference>
<dbReference type="SFLD" id="SFLDS00003">
    <property type="entry name" value="Haloacid_Dehalogenase"/>
    <property type="match status" value="1"/>
</dbReference>
<evidence type="ECO:0000256" key="1">
    <source>
        <dbReference type="ARBA" id="ARBA00004370"/>
    </source>
</evidence>
<comment type="similarity">
    <text evidence="2 9">Belongs to the cation transport ATPase (P-type) (TC 3.A.3) family. Type IB subfamily.</text>
</comment>
<dbReference type="SFLD" id="SFLDF00027">
    <property type="entry name" value="p-type_atpase"/>
    <property type="match status" value="1"/>
</dbReference>
<feature type="domain" description="P-type ATPase A" evidence="10">
    <location>
        <begin position="202"/>
        <end position="297"/>
    </location>
</feature>
<keyword evidence="3" id="KW-0812">Transmembrane</keyword>
<dbReference type="InterPro" id="IPR001757">
    <property type="entry name" value="P_typ_ATPase"/>
</dbReference>
<dbReference type="InterPro" id="IPR018303">
    <property type="entry name" value="ATPase_P-typ_P_site"/>
</dbReference>
<dbReference type="SFLD" id="SFLDG00002">
    <property type="entry name" value="C1.7:_P-type_atpase_like"/>
    <property type="match status" value="1"/>
</dbReference>
<evidence type="ECO:0000313" key="12">
    <source>
        <dbReference type="Proteomes" id="UP000199496"/>
    </source>
</evidence>
<dbReference type="Gene3D" id="3.40.50.1000">
    <property type="entry name" value="HAD superfamily/HAD-like"/>
    <property type="match status" value="1"/>
</dbReference>
<dbReference type="GO" id="GO:0016463">
    <property type="term" value="F:P-type zinc transporter activity"/>
    <property type="evidence" value="ECO:0007669"/>
    <property type="project" value="UniProtKB-EC"/>
</dbReference>
<dbReference type="InterPro" id="IPR051014">
    <property type="entry name" value="Cation_Transport_ATPase_IB"/>
</dbReference>
<dbReference type="Pfam" id="PF00702">
    <property type="entry name" value="Hydrolase"/>
    <property type="match status" value="1"/>
</dbReference>
<dbReference type="InterPro" id="IPR027256">
    <property type="entry name" value="P-typ_ATPase_IB"/>
</dbReference>
<dbReference type="GO" id="GO:0015086">
    <property type="term" value="F:cadmium ion transmembrane transporter activity"/>
    <property type="evidence" value="ECO:0007669"/>
    <property type="project" value="TreeGrafter"/>
</dbReference>
<evidence type="ECO:0000256" key="9">
    <source>
        <dbReference type="RuleBase" id="RU362081"/>
    </source>
</evidence>
<dbReference type="GO" id="GO:0046872">
    <property type="term" value="F:metal ion binding"/>
    <property type="evidence" value="ECO:0007669"/>
    <property type="project" value="UniProtKB-KW"/>
</dbReference>
<keyword evidence="4" id="KW-1278">Translocase</keyword>
<dbReference type="Pfam" id="PF00122">
    <property type="entry name" value="E1-E2_ATPase"/>
    <property type="match status" value="1"/>
</dbReference>
<dbReference type="InterPro" id="IPR023299">
    <property type="entry name" value="ATPase_P-typ_cyto_dom_N"/>
</dbReference>
<dbReference type="SUPFAM" id="SSF56784">
    <property type="entry name" value="HAD-like"/>
    <property type="match status" value="1"/>
</dbReference>
<organism evidence="11 12">
    <name type="scientific">Ectothiorhodospira magna</name>
    <dbReference type="NCBI Taxonomy" id="867345"/>
    <lineage>
        <taxon>Bacteria</taxon>
        <taxon>Pseudomonadati</taxon>
        <taxon>Pseudomonadota</taxon>
        <taxon>Gammaproteobacteria</taxon>
        <taxon>Chromatiales</taxon>
        <taxon>Ectothiorhodospiraceae</taxon>
        <taxon>Ectothiorhodospira</taxon>
    </lineage>
</organism>
<dbReference type="PRINTS" id="PR00119">
    <property type="entry name" value="CATATPASE"/>
</dbReference>
<dbReference type="EMBL" id="FOFO01000003">
    <property type="protein sequence ID" value="SEP69248.1"/>
    <property type="molecule type" value="Genomic_DNA"/>
</dbReference>
<keyword evidence="12" id="KW-1185">Reference proteome</keyword>
<comment type="catalytic activity">
    <reaction evidence="8">
        <text>Zn(2+)(in) + ATP + H2O = Zn(2+)(out) + ADP + phosphate + H(+)</text>
        <dbReference type="Rhea" id="RHEA:20621"/>
        <dbReference type="ChEBI" id="CHEBI:15377"/>
        <dbReference type="ChEBI" id="CHEBI:15378"/>
        <dbReference type="ChEBI" id="CHEBI:29105"/>
        <dbReference type="ChEBI" id="CHEBI:30616"/>
        <dbReference type="ChEBI" id="CHEBI:43474"/>
        <dbReference type="ChEBI" id="CHEBI:456216"/>
        <dbReference type="EC" id="7.2.2.12"/>
    </reaction>
</comment>
<keyword evidence="6" id="KW-0472">Membrane</keyword>
<dbReference type="STRING" id="867345.SAMN05421693_103117"/>
<dbReference type="InterPro" id="IPR044492">
    <property type="entry name" value="P_typ_ATPase_HD_dom"/>
</dbReference>
<evidence type="ECO:0000256" key="2">
    <source>
        <dbReference type="ARBA" id="ARBA00006024"/>
    </source>
</evidence>
<dbReference type="EC" id="7.2.2.12" evidence="7"/>
<dbReference type="AlphaFoldDB" id="A0A1H8ZZQ9"/>
<dbReference type="GO" id="GO:0005886">
    <property type="term" value="C:plasma membrane"/>
    <property type="evidence" value="ECO:0007669"/>
    <property type="project" value="UniProtKB-SubCell"/>
</dbReference>
<keyword evidence="5" id="KW-1133">Transmembrane helix</keyword>